<evidence type="ECO:0000313" key="6">
    <source>
        <dbReference type="Proteomes" id="UP000094112"/>
    </source>
</evidence>
<dbReference type="GeneID" id="30202762"/>
<sequence length="221" mass="24456">MSSNLFKQIPFARVPLVRYSVASKRFNKAEVQLLKDFPSVGKKGQILKVSHSLMRNKLHPHNGACYIVPGQGPRIPIYKEPKKVIRVAPKPSKVGTPNAPAPKKISIDIEGLLLNIPKDNSKTSSRIQPSKASYSLFNLSVNLGDLKFKVQEEDGSLKTPIDKSAIAAQIKKMVNISVPESDITLKIKRDVISEITKTGEYRLEIGTSEKAIKKIFVDAEL</sequence>
<keyword evidence="2" id="KW-0689">Ribosomal protein</keyword>
<dbReference type="GO" id="GO:1990904">
    <property type="term" value="C:ribonucleoprotein complex"/>
    <property type="evidence" value="ECO:0007669"/>
    <property type="project" value="UniProtKB-KW"/>
</dbReference>
<dbReference type="GO" id="GO:0003735">
    <property type="term" value="F:structural constituent of ribosome"/>
    <property type="evidence" value="ECO:0007669"/>
    <property type="project" value="InterPro"/>
</dbReference>
<dbReference type="RefSeq" id="XP_019040195.1">
    <property type="nucleotide sequence ID" value="XM_019185516.1"/>
</dbReference>
<dbReference type="STRING" id="683960.A0A1E3P6K6"/>
<evidence type="ECO:0000256" key="2">
    <source>
        <dbReference type="ARBA" id="ARBA00022980"/>
    </source>
</evidence>
<dbReference type="PANTHER" id="PTHR21368">
    <property type="entry name" value="50S RIBOSOMAL PROTEIN L9"/>
    <property type="match status" value="1"/>
</dbReference>
<dbReference type="InterPro" id="IPR009027">
    <property type="entry name" value="Ribosomal_bL9/RNase_H1_N"/>
</dbReference>
<evidence type="ECO:0000313" key="5">
    <source>
        <dbReference type="EMBL" id="ODQ60988.1"/>
    </source>
</evidence>
<name>A0A1E3P6K6_WICAA</name>
<keyword evidence="3" id="KW-0687">Ribonucleoprotein</keyword>
<organism evidence="5 6">
    <name type="scientific">Wickerhamomyces anomalus (strain ATCC 58044 / CBS 1984 / NCYC 433 / NRRL Y-366-8)</name>
    <name type="common">Yeast</name>
    <name type="synonym">Hansenula anomala</name>
    <dbReference type="NCBI Taxonomy" id="683960"/>
    <lineage>
        <taxon>Eukaryota</taxon>
        <taxon>Fungi</taxon>
        <taxon>Dikarya</taxon>
        <taxon>Ascomycota</taxon>
        <taxon>Saccharomycotina</taxon>
        <taxon>Saccharomycetes</taxon>
        <taxon>Phaffomycetales</taxon>
        <taxon>Wickerhamomycetaceae</taxon>
        <taxon>Wickerhamomyces</taxon>
    </lineage>
</organism>
<comment type="similarity">
    <text evidence="1">Belongs to the bacterial ribosomal protein bL9 family.</text>
</comment>
<dbReference type="AlphaFoldDB" id="A0A1E3P6K6"/>
<dbReference type="GO" id="GO:0006412">
    <property type="term" value="P:translation"/>
    <property type="evidence" value="ECO:0007669"/>
    <property type="project" value="InterPro"/>
</dbReference>
<keyword evidence="6" id="KW-1185">Reference proteome</keyword>
<dbReference type="SUPFAM" id="SSF55658">
    <property type="entry name" value="L9 N-domain-like"/>
    <property type="match status" value="1"/>
</dbReference>
<dbReference type="InterPro" id="IPR036935">
    <property type="entry name" value="Ribosomal_bL9_N_sf"/>
</dbReference>
<dbReference type="Proteomes" id="UP000094112">
    <property type="component" value="Unassembled WGS sequence"/>
</dbReference>
<protein>
    <recommendedName>
        <fullName evidence="4">Ribosomal protein L9 domain-containing protein</fullName>
    </recommendedName>
</protein>
<dbReference type="OrthoDB" id="5555409at2759"/>
<dbReference type="GO" id="GO:0005840">
    <property type="term" value="C:ribosome"/>
    <property type="evidence" value="ECO:0007669"/>
    <property type="project" value="UniProtKB-KW"/>
</dbReference>
<dbReference type="Gene3D" id="3.40.5.10">
    <property type="entry name" value="Ribosomal protein L9, N-terminal domain"/>
    <property type="match status" value="1"/>
</dbReference>
<evidence type="ECO:0000259" key="4">
    <source>
        <dbReference type="Pfam" id="PF01281"/>
    </source>
</evidence>
<evidence type="ECO:0000256" key="3">
    <source>
        <dbReference type="ARBA" id="ARBA00023274"/>
    </source>
</evidence>
<accession>A0A1E3P6K6</accession>
<gene>
    <name evidence="5" type="ORF">WICANDRAFT_83264</name>
</gene>
<dbReference type="Pfam" id="PF01281">
    <property type="entry name" value="Ribosomal_L9_N"/>
    <property type="match status" value="1"/>
</dbReference>
<feature type="domain" description="Ribosomal protein L9" evidence="4">
    <location>
        <begin position="30"/>
        <end position="69"/>
    </location>
</feature>
<evidence type="ECO:0000256" key="1">
    <source>
        <dbReference type="ARBA" id="ARBA00010605"/>
    </source>
</evidence>
<dbReference type="EMBL" id="KV454209">
    <property type="protein sequence ID" value="ODQ60988.1"/>
    <property type="molecule type" value="Genomic_DNA"/>
</dbReference>
<dbReference type="InterPro" id="IPR000244">
    <property type="entry name" value="Ribosomal_bL9"/>
</dbReference>
<proteinExistence type="inferred from homology"/>
<reference evidence="5 6" key="1">
    <citation type="journal article" date="2016" name="Proc. Natl. Acad. Sci. U.S.A.">
        <title>Comparative genomics of biotechnologically important yeasts.</title>
        <authorList>
            <person name="Riley R."/>
            <person name="Haridas S."/>
            <person name="Wolfe K.H."/>
            <person name="Lopes M.R."/>
            <person name="Hittinger C.T."/>
            <person name="Goeker M."/>
            <person name="Salamov A.A."/>
            <person name="Wisecaver J.H."/>
            <person name="Long T.M."/>
            <person name="Calvey C.H."/>
            <person name="Aerts A.L."/>
            <person name="Barry K.W."/>
            <person name="Choi C."/>
            <person name="Clum A."/>
            <person name="Coughlan A.Y."/>
            <person name="Deshpande S."/>
            <person name="Douglass A.P."/>
            <person name="Hanson S.J."/>
            <person name="Klenk H.-P."/>
            <person name="LaButti K.M."/>
            <person name="Lapidus A."/>
            <person name="Lindquist E.A."/>
            <person name="Lipzen A.M."/>
            <person name="Meier-Kolthoff J.P."/>
            <person name="Ohm R.A."/>
            <person name="Otillar R.P."/>
            <person name="Pangilinan J.L."/>
            <person name="Peng Y."/>
            <person name="Rokas A."/>
            <person name="Rosa C.A."/>
            <person name="Scheuner C."/>
            <person name="Sibirny A.A."/>
            <person name="Slot J.C."/>
            <person name="Stielow J.B."/>
            <person name="Sun H."/>
            <person name="Kurtzman C.P."/>
            <person name="Blackwell M."/>
            <person name="Grigoriev I.V."/>
            <person name="Jeffries T.W."/>
        </authorList>
    </citation>
    <scope>NUCLEOTIDE SEQUENCE [LARGE SCALE GENOMIC DNA]</scope>
    <source>
        <strain evidence="6">ATCC 58044 / CBS 1984 / NCYC 433 / NRRL Y-366-8</strain>
    </source>
</reference>
<dbReference type="InterPro" id="IPR020070">
    <property type="entry name" value="Ribosomal_bL9_N"/>
</dbReference>